<dbReference type="RefSeq" id="WP_061252235.1">
    <property type="nucleotide sequence ID" value="NZ_BCTB01000002.1"/>
</dbReference>
<organism evidence="11 12">
    <name type="scientific">Mycolicibacterium thermoresistibile</name>
    <name type="common">Mycobacterium thermoresistibile</name>
    <dbReference type="NCBI Taxonomy" id="1797"/>
    <lineage>
        <taxon>Bacteria</taxon>
        <taxon>Bacillati</taxon>
        <taxon>Actinomycetota</taxon>
        <taxon>Actinomycetes</taxon>
        <taxon>Mycobacteriales</taxon>
        <taxon>Mycobacteriaceae</taxon>
        <taxon>Mycolicibacterium</taxon>
    </lineage>
</organism>
<protein>
    <submittedName>
        <fullName evidence="11">Molybdenum-transport ATP-binding protein ABC transporter modC</fullName>
    </submittedName>
</protein>
<evidence type="ECO:0000256" key="6">
    <source>
        <dbReference type="ARBA" id="ARBA00022967"/>
    </source>
</evidence>
<evidence type="ECO:0000256" key="3">
    <source>
        <dbReference type="ARBA" id="ARBA00022505"/>
    </source>
</evidence>
<keyword evidence="4" id="KW-0547">Nucleotide-binding</keyword>
<dbReference type="InterPro" id="IPR027417">
    <property type="entry name" value="P-loop_NTPase"/>
</dbReference>
<keyword evidence="6" id="KW-1278">Translocase</keyword>
<evidence type="ECO:0000256" key="5">
    <source>
        <dbReference type="ARBA" id="ARBA00022840"/>
    </source>
</evidence>
<dbReference type="InterPro" id="IPR008995">
    <property type="entry name" value="Mo/tungstate-bd_C_term_dom"/>
</dbReference>
<gene>
    <name evidence="11" type="ORF">RMCT_0346</name>
</gene>
<evidence type="ECO:0000256" key="2">
    <source>
        <dbReference type="ARBA" id="ARBA00022475"/>
    </source>
</evidence>
<dbReference type="InterPro" id="IPR004606">
    <property type="entry name" value="Mop_domain"/>
</dbReference>
<evidence type="ECO:0000256" key="8">
    <source>
        <dbReference type="PROSITE-ProRule" id="PRU01213"/>
    </source>
</evidence>
<dbReference type="Gene3D" id="2.40.50.100">
    <property type="match status" value="1"/>
</dbReference>
<feature type="domain" description="ABC transporter" evidence="9">
    <location>
        <begin position="1"/>
        <end position="240"/>
    </location>
</feature>
<feature type="domain" description="Mop" evidence="10">
    <location>
        <begin position="294"/>
        <end position="362"/>
    </location>
</feature>
<evidence type="ECO:0000313" key="12">
    <source>
        <dbReference type="Proteomes" id="UP000069654"/>
    </source>
</evidence>
<proteinExistence type="predicted"/>
<dbReference type="PROSITE" id="PS00211">
    <property type="entry name" value="ABC_TRANSPORTER_1"/>
    <property type="match status" value="1"/>
</dbReference>
<evidence type="ECO:0000256" key="1">
    <source>
        <dbReference type="ARBA" id="ARBA00022448"/>
    </source>
</evidence>
<evidence type="ECO:0000259" key="9">
    <source>
        <dbReference type="PROSITE" id="PS50893"/>
    </source>
</evidence>
<keyword evidence="7" id="KW-0472">Membrane</keyword>
<sequence length="364" mass="37758">MSGLAVAAAVPDRDVHVEFALPPGAVLAVLGPNGAGKSTTLHLIAGLLRPAHGRVQVGGRVLTDTDTGVFVPPHDRRVGLLLQDALLFPHLDAAANVAFAPSSRSGLRRWGRRARLRASARRWLAEVDAAEFADRMPRELSGGQAQRVALARALAAEPEVLLLDEPLAGLDVAVAAAMRRLLRRVLTDAGRSAVIVTHDLLDVLALADSVLVLEDGRVVESGPAAAVLATPRSRFAARFAGVNLVAGTAQPDGTLQTAWGSTWFGVADREVVVGRPAVAVIAPAAVSVHRKPPEGSPRNTVAVTVADLEVHGSAVRVRAADQPDGAPGLAADVTAESAAALELTPGDEVYFAVKAQEVAIHPAP</sequence>
<comment type="caution">
    <text evidence="11">The sequence shown here is derived from an EMBL/GenBank/DDBJ whole genome shotgun (WGS) entry which is preliminary data.</text>
</comment>
<dbReference type="GO" id="GO:0005524">
    <property type="term" value="F:ATP binding"/>
    <property type="evidence" value="ECO:0007669"/>
    <property type="project" value="UniProtKB-KW"/>
</dbReference>
<dbReference type="PANTHER" id="PTHR43514">
    <property type="entry name" value="ABC TRANSPORTER I FAMILY MEMBER 10"/>
    <property type="match status" value="1"/>
</dbReference>
<keyword evidence="5 11" id="KW-0067">ATP-binding</keyword>
<keyword evidence="1" id="KW-0813">Transport</keyword>
<keyword evidence="2" id="KW-1003">Cell membrane</keyword>
<evidence type="ECO:0000259" key="10">
    <source>
        <dbReference type="PROSITE" id="PS51866"/>
    </source>
</evidence>
<dbReference type="STRING" id="1797.RMCT_0346"/>
<dbReference type="GO" id="GO:0015689">
    <property type="term" value="P:molybdate ion transport"/>
    <property type="evidence" value="ECO:0007669"/>
    <property type="project" value="InterPro"/>
</dbReference>
<dbReference type="InterPro" id="IPR005116">
    <property type="entry name" value="Transp-assoc_OB_typ1"/>
</dbReference>
<evidence type="ECO:0000313" key="11">
    <source>
        <dbReference type="EMBL" id="GAT13375.1"/>
    </source>
</evidence>
<accession>A0A117ILA4</accession>
<keyword evidence="3 8" id="KW-0500">Molybdenum</keyword>
<dbReference type="Pfam" id="PF00005">
    <property type="entry name" value="ABC_tran"/>
    <property type="match status" value="1"/>
</dbReference>
<dbReference type="Gene3D" id="3.40.50.300">
    <property type="entry name" value="P-loop containing nucleotide triphosphate hydrolases"/>
    <property type="match status" value="1"/>
</dbReference>
<name>A0A117ILA4_MYCTH</name>
<dbReference type="OrthoDB" id="9112331at2"/>
<evidence type="ECO:0000256" key="7">
    <source>
        <dbReference type="ARBA" id="ARBA00023136"/>
    </source>
</evidence>
<dbReference type="InterPro" id="IPR050334">
    <property type="entry name" value="Molybdenum_import_ModC"/>
</dbReference>
<dbReference type="GO" id="GO:0016887">
    <property type="term" value="F:ATP hydrolysis activity"/>
    <property type="evidence" value="ECO:0007669"/>
    <property type="project" value="InterPro"/>
</dbReference>
<dbReference type="Pfam" id="PF03459">
    <property type="entry name" value="TOBE"/>
    <property type="match status" value="1"/>
</dbReference>
<dbReference type="AlphaFoldDB" id="A0A117ILA4"/>
<reference evidence="11 12" key="1">
    <citation type="journal article" date="2016" name="Genome Announc.">
        <title>Draft Genome Sequences of Five Rapidly Growing Mycobacterium Species, M. thermoresistibile, M. fortuitum subsp. acetamidolyticum, M. canariasense, M. brisbanense, and M. novocastrense.</title>
        <authorList>
            <person name="Katahira K."/>
            <person name="Ogura Y."/>
            <person name="Gotoh Y."/>
            <person name="Hayashi T."/>
        </authorList>
    </citation>
    <scope>NUCLEOTIDE SEQUENCE [LARGE SCALE GENOMIC DNA]</scope>
    <source>
        <strain evidence="11 12">JCM6362</strain>
    </source>
</reference>
<dbReference type="InterPro" id="IPR003593">
    <property type="entry name" value="AAA+_ATPase"/>
</dbReference>
<dbReference type="SMART" id="SM00382">
    <property type="entry name" value="AAA"/>
    <property type="match status" value="1"/>
</dbReference>
<dbReference type="PANTHER" id="PTHR43514:SF1">
    <property type="entry name" value="SULFATE_THIOSULFATE IMPORT ATP-BINDING PROTEIN CYSA"/>
    <property type="match status" value="1"/>
</dbReference>
<dbReference type="PROSITE" id="PS51866">
    <property type="entry name" value="MOP"/>
    <property type="match status" value="1"/>
</dbReference>
<dbReference type="EMBL" id="BCTB01000002">
    <property type="protein sequence ID" value="GAT13375.1"/>
    <property type="molecule type" value="Genomic_DNA"/>
</dbReference>
<evidence type="ECO:0000256" key="4">
    <source>
        <dbReference type="ARBA" id="ARBA00022741"/>
    </source>
</evidence>
<dbReference type="SUPFAM" id="SSF52540">
    <property type="entry name" value="P-loop containing nucleoside triphosphate hydrolases"/>
    <property type="match status" value="1"/>
</dbReference>
<reference evidence="12" key="2">
    <citation type="submission" date="2016-02" db="EMBL/GenBank/DDBJ databases">
        <title>Draft genome sequence of five rapidly growing Mycobacterium species.</title>
        <authorList>
            <person name="Katahira K."/>
            <person name="Gotou Y."/>
            <person name="Iida K."/>
            <person name="Ogura Y."/>
            <person name="Hayashi T."/>
        </authorList>
    </citation>
    <scope>NUCLEOTIDE SEQUENCE [LARGE SCALE GENOMIC DNA]</scope>
    <source>
        <strain evidence="12">JCM6362</strain>
    </source>
</reference>
<dbReference type="PROSITE" id="PS50893">
    <property type="entry name" value="ABC_TRANSPORTER_2"/>
    <property type="match status" value="1"/>
</dbReference>
<dbReference type="InterPro" id="IPR017871">
    <property type="entry name" value="ABC_transporter-like_CS"/>
</dbReference>
<dbReference type="SUPFAM" id="SSF50331">
    <property type="entry name" value="MOP-like"/>
    <property type="match status" value="1"/>
</dbReference>
<dbReference type="Proteomes" id="UP000069654">
    <property type="component" value="Unassembled WGS sequence"/>
</dbReference>
<dbReference type="InterPro" id="IPR003439">
    <property type="entry name" value="ABC_transporter-like_ATP-bd"/>
</dbReference>